<dbReference type="InterPro" id="IPR020802">
    <property type="entry name" value="TesA-like"/>
</dbReference>
<dbReference type="Gene3D" id="3.40.50.12780">
    <property type="entry name" value="N-terminal domain of ligase-like"/>
    <property type="match status" value="1"/>
</dbReference>
<evidence type="ECO:0000313" key="6">
    <source>
        <dbReference type="Proteomes" id="UP000054516"/>
    </source>
</evidence>
<dbReference type="GO" id="GO:0031957">
    <property type="term" value="F:very long-chain fatty acid-CoA ligase activity"/>
    <property type="evidence" value="ECO:0007669"/>
    <property type="project" value="TreeGrafter"/>
</dbReference>
<dbReference type="SUPFAM" id="SSF47336">
    <property type="entry name" value="ACP-like"/>
    <property type="match status" value="1"/>
</dbReference>
<dbReference type="SMART" id="SM00824">
    <property type="entry name" value="PKS_TE"/>
    <property type="match status" value="1"/>
</dbReference>
<keyword evidence="6" id="KW-1185">Reference proteome</keyword>
<dbReference type="Gene3D" id="1.10.1200.10">
    <property type="entry name" value="ACP-like"/>
    <property type="match status" value="1"/>
</dbReference>
<dbReference type="InterPro" id="IPR020806">
    <property type="entry name" value="PKS_PP-bd"/>
</dbReference>
<feature type="domain" description="Carrier" evidence="4">
    <location>
        <begin position="604"/>
        <end position="683"/>
    </location>
</feature>
<dbReference type="STRING" id="77044.A0A1W2TSJ9"/>
<evidence type="ECO:0000259" key="4">
    <source>
        <dbReference type="PROSITE" id="PS50075"/>
    </source>
</evidence>
<dbReference type="Proteomes" id="UP000054516">
    <property type="component" value="Unassembled WGS sequence"/>
</dbReference>
<dbReference type="InterPro" id="IPR045851">
    <property type="entry name" value="AMP-bd_C_sf"/>
</dbReference>
<dbReference type="Pfam" id="PF00550">
    <property type="entry name" value="PP-binding"/>
    <property type="match status" value="1"/>
</dbReference>
<evidence type="ECO:0000256" key="1">
    <source>
        <dbReference type="ARBA" id="ARBA00022450"/>
    </source>
</evidence>
<sequence length="980" mass="107252">MSTEPTLQCLLRKRARTESPGRLLMYPAGNIGSRPIEVTYTDMYEQANRLSLVISSLEGFTVGFPMLLHFDNHWDTILWFWAVLLAEGLPVLSSPFSNVENDRHAHIRNLSALLNSPIGLTSSELLPLFGNDHNIRLHSVEPLLQGPKGDLERQRGVKPAIGRCDCSENGHRRRKNSHDGDVAISNDTQNGSMVRYGSSRNGTTDDQAGSLSMLMLTSGSTGNAKAAQFTHRQVLAAVAGKSLLRKLPGDRSFLNWIGLDHVAGLIEVHLQALSLGMDQVHVSATDIVPSPKTFLDLLSRHRVSHTFAPNFFLAKLVSSIGPLETADGVWDLSSLISIISGGEANDTRTCLAASALFEKYGARSGVIITGFGMTETCAGCIYNVNCPEYDVTRGYAYASVGKCISGTQMRVTESGELQVRGASVFSGYYNNQMATEQAFTADNWFRTGDQGFIDSNGNLRLTGRTKDIVNINGVKMATSDIQANIEKAVGDRVARIVVFSSKAAYTEQVTVAYVPNAFPTPDSKVADVNRLITQACLMSTSTVPVVFALREESLSLLPTSTLGKILRLKLTRLFEDGKFLADIKEHEAALRRTNSAAKQICDSGEVTRSEACLVDDVAEVLGTTPELVGIHSETSIFDIGYTSMHVIKLKHYIEKRLGMDFPILHIMKNPTIRQLAACIDAQQKQRGAHSQEQNPGEGTYDPVVVFRARGSKTPLWLIHPGVGEILIFVGLAQRLAADDRPVFALRAPGFEPGQRLLGSIEEAVDMYTTAIHRRQPRGPYALAGYSYGAMLAFEVAKRFRSGGAKVCFLGSFNLPPHIRSRICQLHWAACLLHLSFFLGIITEDALTGLEADAAFCALPRKDTLQRVLSIGDMSRMEELGLTVEAMERWANLAFGLQSLAVDYEPSGEVDGMDVFHAIPLKAVAKSREEWLSQHLSRWAGFVREPPRFHAVGGTHYTMIGPENVVSFAETLVKALKARGV</sequence>
<protein>
    <submittedName>
        <fullName evidence="5">Putative AMP-binding &amp; Acyl-protein</fullName>
    </submittedName>
</protein>
<gene>
    <name evidence="5" type="ORF">SAMD00023353_3100830</name>
</gene>
<reference evidence="5" key="1">
    <citation type="submission" date="2016-03" db="EMBL/GenBank/DDBJ databases">
        <title>Draft genome sequence of Rosellinia necatrix.</title>
        <authorList>
            <person name="Kanematsu S."/>
        </authorList>
    </citation>
    <scope>NUCLEOTIDE SEQUENCE [LARGE SCALE GENOMIC DNA]</scope>
    <source>
        <strain evidence="5">W97</strain>
    </source>
</reference>
<dbReference type="GO" id="GO:0006633">
    <property type="term" value="P:fatty acid biosynthetic process"/>
    <property type="evidence" value="ECO:0007669"/>
    <property type="project" value="TreeGrafter"/>
</dbReference>
<dbReference type="InterPro" id="IPR036736">
    <property type="entry name" value="ACP-like_sf"/>
</dbReference>
<evidence type="ECO:0000256" key="3">
    <source>
        <dbReference type="SAM" id="MobiDB-lite"/>
    </source>
</evidence>
<dbReference type="PROSITE" id="PS50075">
    <property type="entry name" value="CARRIER"/>
    <property type="match status" value="1"/>
</dbReference>
<dbReference type="EMBL" id="DF977476">
    <property type="protein sequence ID" value="GAP91480.2"/>
    <property type="molecule type" value="Genomic_DNA"/>
</dbReference>
<evidence type="ECO:0000256" key="2">
    <source>
        <dbReference type="ARBA" id="ARBA00022553"/>
    </source>
</evidence>
<dbReference type="PANTHER" id="PTHR24096">
    <property type="entry name" value="LONG-CHAIN-FATTY-ACID--COA LIGASE"/>
    <property type="match status" value="1"/>
</dbReference>
<proteinExistence type="predicted"/>
<dbReference type="InterPro" id="IPR009081">
    <property type="entry name" value="PP-bd_ACP"/>
</dbReference>
<dbReference type="PROSITE" id="PS00455">
    <property type="entry name" value="AMP_BINDING"/>
    <property type="match status" value="1"/>
</dbReference>
<dbReference type="Pfam" id="PF00975">
    <property type="entry name" value="Thioesterase"/>
    <property type="match status" value="1"/>
</dbReference>
<dbReference type="InterPro" id="IPR020845">
    <property type="entry name" value="AMP-binding_CS"/>
</dbReference>
<dbReference type="SUPFAM" id="SSF53474">
    <property type="entry name" value="alpha/beta-Hydrolases"/>
    <property type="match status" value="1"/>
</dbReference>
<dbReference type="OrthoDB" id="10253869at2759"/>
<keyword evidence="1" id="KW-0596">Phosphopantetheine</keyword>
<dbReference type="PANTHER" id="PTHR24096:SF267">
    <property type="entry name" value="MALONATE--COA LIGASE ACSF3, MITOCHONDRIAL"/>
    <property type="match status" value="1"/>
</dbReference>
<dbReference type="AlphaFoldDB" id="A0A1W2TSJ9"/>
<feature type="region of interest" description="Disordered" evidence="3">
    <location>
        <begin position="162"/>
        <end position="193"/>
    </location>
</feature>
<evidence type="ECO:0000313" key="5">
    <source>
        <dbReference type="EMBL" id="GAP91480.2"/>
    </source>
</evidence>
<dbReference type="Pfam" id="PF00501">
    <property type="entry name" value="AMP-binding"/>
    <property type="match status" value="1"/>
</dbReference>
<dbReference type="InterPro" id="IPR042099">
    <property type="entry name" value="ANL_N_sf"/>
</dbReference>
<dbReference type="InterPro" id="IPR001031">
    <property type="entry name" value="Thioesterase"/>
</dbReference>
<dbReference type="SMART" id="SM00823">
    <property type="entry name" value="PKS_PP"/>
    <property type="match status" value="1"/>
</dbReference>
<dbReference type="InterPro" id="IPR029058">
    <property type="entry name" value="AB_hydrolase_fold"/>
</dbReference>
<organism evidence="5">
    <name type="scientific">Rosellinia necatrix</name>
    <name type="common">White root-rot fungus</name>
    <dbReference type="NCBI Taxonomy" id="77044"/>
    <lineage>
        <taxon>Eukaryota</taxon>
        <taxon>Fungi</taxon>
        <taxon>Dikarya</taxon>
        <taxon>Ascomycota</taxon>
        <taxon>Pezizomycotina</taxon>
        <taxon>Sordariomycetes</taxon>
        <taxon>Xylariomycetidae</taxon>
        <taxon>Xylariales</taxon>
        <taxon>Xylariaceae</taxon>
        <taxon>Rosellinia</taxon>
    </lineage>
</organism>
<dbReference type="InterPro" id="IPR000873">
    <property type="entry name" value="AMP-dep_synth/lig_dom"/>
</dbReference>
<dbReference type="Gene3D" id="3.30.300.30">
    <property type="match status" value="1"/>
</dbReference>
<keyword evidence="2" id="KW-0597">Phosphoprotein</keyword>
<dbReference type="SUPFAM" id="SSF56801">
    <property type="entry name" value="Acetyl-CoA synthetase-like"/>
    <property type="match status" value="1"/>
</dbReference>
<accession>A0A1W2TSJ9</accession>
<dbReference type="OMA" id="AMERWAN"/>
<name>A0A1W2TSJ9_ROSNE</name>
<dbReference type="GO" id="GO:0031177">
    <property type="term" value="F:phosphopantetheine binding"/>
    <property type="evidence" value="ECO:0007669"/>
    <property type="project" value="InterPro"/>
</dbReference>
<dbReference type="Gene3D" id="3.40.50.1820">
    <property type="entry name" value="alpha/beta hydrolase"/>
    <property type="match status" value="1"/>
</dbReference>